<name>A0ABX7M7G9_9RHOO</name>
<organism evidence="2 3">
    <name type="scientific">Niveibacterium microcysteis</name>
    <dbReference type="NCBI Taxonomy" id="2811415"/>
    <lineage>
        <taxon>Bacteria</taxon>
        <taxon>Pseudomonadati</taxon>
        <taxon>Pseudomonadota</taxon>
        <taxon>Betaproteobacteria</taxon>
        <taxon>Rhodocyclales</taxon>
        <taxon>Rhodocyclaceae</taxon>
        <taxon>Niveibacterium</taxon>
    </lineage>
</organism>
<keyword evidence="3" id="KW-1185">Reference proteome</keyword>
<feature type="domain" description="Immunity MXAN-0049 protein" evidence="1">
    <location>
        <begin position="66"/>
        <end position="183"/>
    </location>
</feature>
<accession>A0ABX7M7G9</accession>
<dbReference type="EMBL" id="CP071060">
    <property type="protein sequence ID" value="QSI76846.1"/>
    <property type="molecule type" value="Genomic_DNA"/>
</dbReference>
<sequence length="194" mass="21216">MDYFLWQNRRMPGDAMIYGGWPSALGISMISGDRIAAPAAPIDVTLNAESQGRLTDSLLMTGAGRVFSERLVALLLDMGVSNIDAYPCRVVNMVTGEVREDFRAVNVIGKIACVDRAKSEFEDFGDGSNRILIWDYLTLDEARIGGNKLFPLAEMPVQLVVHRDIKLAIESAGFSGMEFVPQGDQSFKPAAIGR</sequence>
<evidence type="ECO:0000259" key="1">
    <source>
        <dbReference type="Pfam" id="PF07791"/>
    </source>
</evidence>
<evidence type="ECO:0000313" key="3">
    <source>
        <dbReference type="Proteomes" id="UP000663570"/>
    </source>
</evidence>
<gene>
    <name evidence="2" type="ORF">JY500_20750</name>
</gene>
<proteinExistence type="predicted"/>
<dbReference type="Pfam" id="PF07791">
    <property type="entry name" value="Imm11"/>
    <property type="match status" value="1"/>
</dbReference>
<dbReference type="Proteomes" id="UP000663570">
    <property type="component" value="Chromosome"/>
</dbReference>
<evidence type="ECO:0000313" key="2">
    <source>
        <dbReference type="EMBL" id="QSI76846.1"/>
    </source>
</evidence>
<dbReference type="RefSeq" id="WP_206254449.1">
    <property type="nucleotide sequence ID" value="NZ_CP071060.1"/>
</dbReference>
<protein>
    <recommendedName>
        <fullName evidence="1">Immunity MXAN-0049 protein domain-containing protein</fullName>
    </recommendedName>
</protein>
<dbReference type="InterPro" id="IPR012433">
    <property type="entry name" value="Imm11"/>
</dbReference>
<reference evidence="2 3" key="1">
    <citation type="submission" date="2021-02" db="EMBL/GenBank/DDBJ databases">
        <title>Niveibacterium changnyeongensis HC41.</title>
        <authorList>
            <person name="Kang M."/>
        </authorList>
    </citation>
    <scope>NUCLEOTIDE SEQUENCE [LARGE SCALE GENOMIC DNA]</scope>
    <source>
        <strain evidence="2 3">HC41</strain>
    </source>
</reference>